<name>A0A5D3E0H3_CUCMM</name>
<comment type="caution">
    <text evidence="2">The sequence shown here is derived from an EMBL/GenBank/DDBJ whole genome shotgun (WGS) entry which is preliminary data.</text>
</comment>
<gene>
    <name evidence="2" type="ORF">E5676_scaffold1228G00030</name>
</gene>
<feature type="compositionally biased region" description="Basic and acidic residues" evidence="1">
    <location>
        <begin position="151"/>
        <end position="160"/>
    </location>
</feature>
<feature type="region of interest" description="Disordered" evidence="1">
    <location>
        <begin position="63"/>
        <end position="170"/>
    </location>
</feature>
<dbReference type="EMBL" id="SSTD01001794">
    <property type="protein sequence ID" value="TYK29218.1"/>
    <property type="molecule type" value="Genomic_DNA"/>
</dbReference>
<accession>A0A5D3E0H3</accession>
<feature type="compositionally biased region" description="Low complexity" evidence="1">
    <location>
        <begin position="119"/>
        <end position="141"/>
    </location>
</feature>
<dbReference type="Proteomes" id="UP000321947">
    <property type="component" value="Unassembled WGS sequence"/>
</dbReference>
<protein>
    <submittedName>
        <fullName evidence="2">Uncharacterized protein</fullName>
    </submittedName>
</protein>
<proteinExistence type="predicted"/>
<evidence type="ECO:0000256" key="1">
    <source>
        <dbReference type="SAM" id="MobiDB-lite"/>
    </source>
</evidence>
<reference evidence="2 3" key="1">
    <citation type="submission" date="2019-08" db="EMBL/GenBank/DDBJ databases">
        <title>Draft genome sequences of two oriental melons (Cucumis melo L. var makuwa).</title>
        <authorList>
            <person name="Kwon S.-Y."/>
        </authorList>
    </citation>
    <scope>NUCLEOTIDE SEQUENCE [LARGE SCALE GENOMIC DNA]</scope>
    <source>
        <strain evidence="3">cv. Chang Bougi</strain>
        <tissue evidence="2">Leaf</tissue>
    </source>
</reference>
<sequence>MGQASTQGKKPFLRLIEQLCIKACPELEKSPQVEVSDGVCTKPTLHRIIAIHKNKAKLKCLKTKQKGQKVVKSMDSEEEEKKEKSKSPTETQEVRRGRGLKCKLARATTSQSSTNSKISTKSQASPQSQKSKPIKSKSPPSINDLTITSLSRHESNKDRAPVSLSQPKPPSYFKRKLLNLLTQPLSAKPRCQALKLQIRTSSMKPPLTLQHYWMMQLESLRNEKKKRKFLRRLLMTYSKGKNKYSLRTLARKVSSHHINQSQKPQA</sequence>
<dbReference type="AlphaFoldDB" id="A0A5D3E0H3"/>
<feature type="compositionally biased region" description="Basic and acidic residues" evidence="1">
    <location>
        <begin position="72"/>
        <end position="96"/>
    </location>
</feature>
<feature type="compositionally biased region" description="Polar residues" evidence="1">
    <location>
        <begin position="107"/>
        <end position="118"/>
    </location>
</feature>
<organism evidence="2 3">
    <name type="scientific">Cucumis melo var. makuwa</name>
    <name type="common">Oriental melon</name>
    <dbReference type="NCBI Taxonomy" id="1194695"/>
    <lineage>
        <taxon>Eukaryota</taxon>
        <taxon>Viridiplantae</taxon>
        <taxon>Streptophyta</taxon>
        <taxon>Embryophyta</taxon>
        <taxon>Tracheophyta</taxon>
        <taxon>Spermatophyta</taxon>
        <taxon>Magnoliopsida</taxon>
        <taxon>eudicotyledons</taxon>
        <taxon>Gunneridae</taxon>
        <taxon>Pentapetalae</taxon>
        <taxon>rosids</taxon>
        <taxon>fabids</taxon>
        <taxon>Cucurbitales</taxon>
        <taxon>Cucurbitaceae</taxon>
        <taxon>Benincaseae</taxon>
        <taxon>Cucumis</taxon>
    </lineage>
</organism>
<evidence type="ECO:0000313" key="2">
    <source>
        <dbReference type="EMBL" id="TYK29218.1"/>
    </source>
</evidence>
<evidence type="ECO:0000313" key="3">
    <source>
        <dbReference type="Proteomes" id="UP000321947"/>
    </source>
</evidence>